<accession>A0ABW9WRS9</accession>
<organism evidence="1 2">
    <name type="scientific">Duganella margarita</name>
    <dbReference type="NCBI Taxonomy" id="2692170"/>
    <lineage>
        <taxon>Bacteria</taxon>
        <taxon>Pseudomonadati</taxon>
        <taxon>Pseudomonadota</taxon>
        <taxon>Betaproteobacteria</taxon>
        <taxon>Burkholderiales</taxon>
        <taxon>Oxalobacteraceae</taxon>
        <taxon>Telluria group</taxon>
        <taxon>Duganella</taxon>
    </lineage>
</organism>
<dbReference type="Gene3D" id="3.40.50.2300">
    <property type="match status" value="1"/>
</dbReference>
<keyword evidence="2" id="KW-1185">Reference proteome</keyword>
<evidence type="ECO:0008006" key="3">
    <source>
        <dbReference type="Google" id="ProtNLM"/>
    </source>
</evidence>
<sequence length="388" mass="43938">MKTKLKLLIVEDDAPTIAQWKIEVEIKNAEQDETGYEILLHTAVSLEEATAIMADHNIDAAIVDINLRNSGRDASNKDGNIVVDNLLNSELAVVAVLSGEPAGSANPPNWAKNVPIFGKGQHGIRTAMNWLISQIPVVKQIKISNAKIKKEMVNLFTRSIWPRWNRWVETGQDGRNEFTDGALTRHLTAHVYSAFLEEHEHRVHPEEWYFIPAIRNDLRTGDLIKRDDGVVEILITPRCDLARNGKNETLQWAECKDVAEEWDKAHSKIATAQEKVNNNKSMDEKIIEDLNKNLDKARGQFRQFSQHKGNSSVYHFLPRLSLNDGTSLGPFFINFDKIRSVLRSDTEAVQALTSQKFASITPEFLPSIIERLGSYFSRFGTPDYFHPD</sequence>
<dbReference type="Proteomes" id="UP000466332">
    <property type="component" value="Unassembled WGS sequence"/>
</dbReference>
<dbReference type="RefSeq" id="WP_161047743.1">
    <property type="nucleotide sequence ID" value="NZ_WWCS01000026.1"/>
</dbReference>
<protein>
    <recommendedName>
        <fullName evidence="3">Response regulator</fullName>
    </recommendedName>
</protein>
<name>A0ABW9WRS9_9BURK</name>
<evidence type="ECO:0000313" key="1">
    <source>
        <dbReference type="EMBL" id="MYN42860.1"/>
    </source>
</evidence>
<gene>
    <name evidence="1" type="ORF">GTP55_26305</name>
</gene>
<dbReference type="EMBL" id="WWCS01000026">
    <property type="protein sequence ID" value="MYN42860.1"/>
    <property type="molecule type" value="Genomic_DNA"/>
</dbReference>
<reference evidence="1 2" key="1">
    <citation type="submission" date="2019-12" db="EMBL/GenBank/DDBJ databases">
        <title>Novel species isolated from a subtropical stream in China.</title>
        <authorList>
            <person name="Lu H."/>
        </authorList>
    </citation>
    <scope>NUCLEOTIDE SEQUENCE [LARGE SCALE GENOMIC DNA]</scope>
    <source>
        <strain evidence="1 2">FT109W</strain>
    </source>
</reference>
<proteinExistence type="predicted"/>
<evidence type="ECO:0000313" key="2">
    <source>
        <dbReference type="Proteomes" id="UP000466332"/>
    </source>
</evidence>
<comment type="caution">
    <text evidence="1">The sequence shown here is derived from an EMBL/GenBank/DDBJ whole genome shotgun (WGS) entry which is preliminary data.</text>
</comment>